<dbReference type="Pfam" id="PF00264">
    <property type="entry name" value="Tyrosinase"/>
    <property type="match status" value="1"/>
</dbReference>
<dbReference type="PROSITE" id="PS00498">
    <property type="entry name" value="TYROSINASE_2"/>
    <property type="match status" value="1"/>
</dbReference>
<keyword evidence="5 7" id="KW-0186">Copper</keyword>
<organism evidence="13 14">
    <name type="scientific">Artemisia annua</name>
    <name type="common">Sweet wormwood</name>
    <dbReference type="NCBI Taxonomy" id="35608"/>
    <lineage>
        <taxon>Eukaryota</taxon>
        <taxon>Viridiplantae</taxon>
        <taxon>Streptophyta</taxon>
        <taxon>Embryophyta</taxon>
        <taxon>Tracheophyta</taxon>
        <taxon>Spermatophyta</taxon>
        <taxon>Magnoliopsida</taxon>
        <taxon>eudicotyledons</taxon>
        <taxon>Gunneridae</taxon>
        <taxon>Pentapetalae</taxon>
        <taxon>asterids</taxon>
        <taxon>campanulids</taxon>
        <taxon>Asterales</taxon>
        <taxon>Asteraceae</taxon>
        <taxon>Asteroideae</taxon>
        <taxon>Anthemideae</taxon>
        <taxon>Artemisiinae</taxon>
        <taxon>Artemisia</taxon>
    </lineage>
</organism>
<evidence type="ECO:0000256" key="9">
    <source>
        <dbReference type="PIRSR" id="PIRSR000290-3"/>
    </source>
</evidence>
<feature type="region of interest" description="Disordered" evidence="10">
    <location>
        <begin position="451"/>
        <end position="470"/>
    </location>
</feature>
<proteinExistence type="inferred from homology"/>
<feature type="binding site" evidence="7">
    <location>
        <position position="210"/>
    </location>
    <ligand>
        <name>Cu cation</name>
        <dbReference type="ChEBI" id="CHEBI:23378"/>
        <label>A</label>
    </ligand>
</feature>
<dbReference type="Pfam" id="PF12143">
    <property type="entry name" value="PPO1_KFDV"/>
    <property type="match status" value="1"/>
</dbReference>
<comment type="cofactor">
    <cofactor evidence="7">
        <name>Cu(2+)</name>
        <dbReference type="ChEBI" id="CHEBI:29036"/>
    </cofactor>
    <text evidence="7">Binds 2 copper ions per subunit.</text>
</comment>
<feature type="binding site" evidence="7">
    <location>
        <position position="219"/>
    </location>
    <ligand>
        <name>Cu cation</name>
        <dbReference type="ChEBI" id="CHEBI:23378"/>
        <label>A</label>
    </ligand>
</feature>
<protein>
    <submittedName>
        <fullName evidence="13">Putative domain, di-copper centre, Polyphenol oxidase</fullName>
    </submittedName>
</protein>
<evidence type="ECO:0000313" key="13">
    <source>
        <dbReference type="EMBL" id="PWA85205.1"/>
    </source>
</evidence>
<dbReference type="InterPro" id="IPR022739">
    <property type="entry name" value="Polyphenol_oxidase_cen"/>
</dbReference>
<feature type="binding site" evidence="7">
    <location>
        <position position="187"/>
    </location>
    <ligand>
        <name>Cu cation</name>
        <dbReference type="ChEBI" id="CHEBI:23378"/>
        <label>A</label>
    </ligand>
</feature>
<dbReference type="PROSITE" id="PS00497">
    <property type="entry name" value="TYROSINASE_1"/>
    <property type="match status" value="1"/>
</dbReference>
<dbReference type="PIRSF" id="PIRSF000290">
    <property type="entry name" value="PPO_plant"/>
    <property type="match status" value="1"/>
</dbReference>
<dbReference type="GO" id="GO:0046872">
    <property type="term" value="F:metal ion binding"/>
    <property type="evidence" value="ECO:0007669"/>
    <property type="project" value="UniProtKB-KW"/>
</dbReference>
<keyword evidence="4" id="KW-0560">Oxidoreductase</keyword>
<dbReference type="PRINTS" id="PR00092">
    <property type="entry name" value="TYROSINASE"/>
</dbReference>
<keyword evidence="3" id="KW-0883">Thioether bond</keyword>
<comment type="caution">
    <text evidence="13">The sequence shown here is derived from an EMBL/GenBank/DDBJ whole genome shotgun (WGS) entry which is preliminary data.</text>
</comment>
<dbReference type="PANTHER" id="PTHR11474">
    <property type="entry name" value="TYROSINASE FAMILY MEMBER"/>
    <property type="match status" value="1"/>
</dbReference>
<accession>A0A2U1PHG2</accession>
<dbReference type="InterPro" id="IPR008922">
    <property type="entry name" value="Di-copper_centre_dom_sf"/>
</dbReference>
<feature type="domain" description="Tyrosinase copper-binding" evidence="11">
    <location>
        <begin position="210"/>
        <end position="227"/>
    </location>
</feature>
<dbReference type="InterPro" id="IPR002227">
    <property type="entry name" value="Tyrosinase_Cu-bd"/>
</dbReference>
<evidence type="ECO:0000256" key="8">
    <source>
        <dbReference type="PIRSR" id="PIRSR000290-2"/>
    </source>
</evidence>
<keyword evidence="14" id="KW-1185">Reference proteome</keyword>
<dbReference type="InterPro" id="IPR016213">
    <property type="entry name" value="Polyphenol_oxidase"/>
</dbReference>
<evidence type="ECO:0000256" key="10">
    <source>
        <dbReference type="SAM" id="MobiDB-lite"/>
    </source>
</evidence>
<evidence type="ECO:0000256" key="2">
    <source>
        <dbReference type="ARBA" id="ARBA00022723"/>
    </source>
</evidence>
<keyword evidence="6 8" id="KW-1015">Disulfide bond</keyword>
<dbReference type="GO" id="GO:0046148">
    <property type="term" value="P:pigment biosynthetic process"/>
    <property type="evidence" value="ECO:0007669"/>
    <property type="project" value="InterPro"/>
</dbReference>
<feature type="binding site" evidence="7">
    <location>
        <position position="356"/>
    </location>
    <ligand>
        <name>Cu cation</name>
        <dbReference type="ChEBI" id="CHEBI:23378"/>
        <label>B</label>
    </ligand>
</feature>
<dbReference type="EMBL" id="PKPP01001146">
    <property type="protein sequence ID" value="PWA85205.1"/>
    <property type="molecule type" value="Genomic_DNA"/>
</dbReference>
<dbReference type="Pfam" id="PF12142">
    <property type="entry name" value="PPO1_DWL"/>
    <property type="match status" value="1"/>
</dbReference>
<comment type="similarity">
    <text evidence="1">Belongs to the tyrosinase family.</text>
</comment>
<evidence type="ECO:0000259" key="11">
    <source>
        <dbReference type="PROSITE" id="PS00497"/>
    </source>
</evidence>
<dbReference type="Proteomes" id="UP000245207">
    <property type="component" value="Unassembled WGS sequence"/>
</dbReference>
<dbReference type="STRING" id="35608.A0A2U1PHG2"/>
<evidence type="ECO:0000256" key="6">
    <source>
        <dbReference type="ARBA" id="ARBA00023157"/>
    </source>
</evidence>
<keyword evidence="2 7" id="KW-0479">Metal-binding</keyword>
<sequence length="625" mass="70075">MSSTLVPLTSSFTSLPSKQFATSTNSQFISKARTNQTHGFKVSCNASPEDNENQLILPETQKLILPNNVDRRNLLVGLGGLYTAASLTSLPSAFASPITAPDITSICQEAKTGFTAEGAIRTGKCCPPSLGKPIQTFAFPSKEKTRVRWPAHKGTDKQVKSYKKAIKAIRELPDDHPHSFVSQAKIHCAYCNGGYTQVDSGFPDIEIQIHNSWLFFPFHRWYLYFYERILRKYSGDDDFALPYWNWDNPDGMTIPQMFVAEKDDDPFFGNNPLYDQFRDARHLPPSVVDLFFSGAKLADNFANELDPETQKVCNLSMVYKDLIRNATDWKSFFGGVYTAGPMDEEPSVGSVESNTHTAVHVWVGDSNNTNREDMGNFYSAGYDPLFYAHHANVDRMWKLWKDLGIPGHSEPTADDWLNASYVFYDENENLVRVYNKDSVKIDKLKYDFEESRTPWKGSRPPPRKEKSKELSKALIGETKTVEEAFKKPARLDPILKVRVKRPTKNRTPEEKAKANEILLIKGIKFNSNKFVKFDVFVNDKVDTNGTLPTACDPEFAGSFAQVPHSGNQKGGMLMPSAARFGLNDLLDDTKTEDEEYALVALVARAGCEDLTVSGIEIKLVPIGST</sequence>
<dbReference type="OrthoDB" id="6132182at2759"/>
<evidence type="ECO:0000259" key="12">
    <source>
        <dbReference type="PROSITE" id="PS00498"/>
    </source>
</evidence>
<evidence type="ECO:0000256" key="4">
    <source>
        <dbReference type="ARBA" id="ARBA00023002"/>
    </source>
</evidence>
<evidence type="ECO:0000256" key="1">
    <source>
        <dbReference type="ARBA" id="ARBA00009928"/>
    </source>
</evidence>
<dbReference type="InterPro" id="IPR022740">
    <property type="entry name" value="Polyphenol_oxidase_C"/>
</dbReference>
<dbReference type="SUPFAM" id="SSF48056">
    <property type="entry name" value="Di-copper centre-containing domain"/>
    <property type="match status" value="1"/>
</dbReference>
<feature type="disulfide bond" evidence="8">
    <location>
        <begin position="107"/>
        <end position="126"/>
    </location>
</feature>
<gene>
    <name evidence="13" type="ORF">CTI12_AA152020</name>
</gene>
<reference evidence="13 14" key="1">
    <citation type="journal article" date="2018" name="Mol. Plant">
        <title>The genome of Artemisia annua provides insight into the evolution of Asteraceae family and artemisinin biosynthesis.</title>
        <authorList>
            <person name="Shen Q."/>
            <person name="Zhang L."/>
            <person name="Liao Z."/>
            <person name="Wang S."/>
            <person name="Yan T."/>
            <person name="Shi P."/>
            <person name="Liu M."/>
            <person name="Fu X."/>
            <person name="Pan Q."/>
            <person name="Wang Y."/>
            <person name="Lv Z."/>
            <person name="Lu X."/>
            <person name="Zhang F."/>
            <person name="Jiang W."/>
            <person name="Ma Y."/>
            <person name="Chen M."/>
            <person name="Hao X."/>
            <person name="Li L."/>
            <person name="Tang Y."/>
            <person name="Lv G."/>
            <person name="Zhou Y."/>
            <person name="Sun X."/>
            <person name="Brodelius P.E."/>
            <person name="Rose J.K.C."/>
            <person name="Tang K."/>
        </authorList>
    </citation>
    <scope>NUCLEOTIDE SEQUENCE [LARGE SCALE GENOMIC DNA]</scope>
    <source>
        <strain evidence="14">cv. Huhao1</strain>
        <tissue evidence="13">Leaf</tissue>
    </source>
</reference>
<feature type="disulfide bond" evidence="8">
    <location>
        <begin position="125"/>
        <end position="188"/>
    </location>
</feature>
<dbReference type="PANTHER" id="PTHR11474:SF97">
    <property type="entry name" value="CATECHOL OXIDASE"/>
    <property type="match status" value="1"/>
</dbReference>
<dbReference type="AlphaFoldDB" id="A0A2U1PHG2"/>
<evidence type="ECO:0000256" key="7">
    <source>
        <dbReference type="PIRSR" id="PIRSR000290-1"/>
    </source>
</evidence>
<dbReference type="GO" id="GO:0004097">
    <property type="term" value="F:catechol oxidase activity"/>
    <property type="evidence" value="ECO:0007669"/>
    <property type="project" value="InterPro"/>
</dbReference>
<feature type="cross-link" description="2'-(S-cysteinyl)-histidine (Cys-His)" evidence="9">
    <location>
        <begin position="191"/>
        <end position="210"/>
    </location>
</feature>
<feature type="binding site" evidence="7">
    <location>
        <position position="390"/>
    </location>
    <ligand>
        <name>Cu cation</name>
        <dbReference type="ChEBI" id="CHEBI:23378"/>
        <label>B</label>
    </ligand>
</feature>
<feature type="binding site" evidence="7">
    <location>
        <position position="360"/>
    </location>
    <ligand>
        <name>Cu cation</name>
        <dbReference type="ChEBI" id="CHEBI:23378"/>
        <label>B</label>
    </ligand>
</feature>
<evidence type="ECO:0000313" key="14">
    <source>
        <dbReference type="Proteomes" id="UP000245207"/>
    </source>
</evidence>
<evidence type="ECO:0000256" key="5">
    <source>
        <dbReference type="ARBA" id="ARBA00023008"/>
    </source>
</evidence>
<dbReference type="InterPro" id="IPR050316">
    <property type="entry name" value="Tyrosinase/Hemocyanin"/>
</dbReference>
<feature type="domain" description="Tyrosinase copper-binding" evidence="12">
    <location>
        <begin position="383"/>
        <end position="394"/>
    </location>
</feature>
<evidence type="ECO:0000256" key="3">
    <source>
        <dbReference type="ARBA" id="ARBA00022784"/>
    </source>
</evidence>
<name>A0A2U1PHG2_ARTAN</name>
<dbReference type="Gene3D" id="1.10.1280.10">
    <property type="entry name" value="Di-copper center containing domain from catechol oxidase"/>
    <property type="match status" value="1"/>
</dbReference>